<evidence type="ECO:0000313" key="7">
    <source>
        <dbReference type="Proteomes" id="UP000478008"/>
    </source>
</evidence>
<evidence type="ECO:0000256" key="1">
    <source>
        <dbReference type="ARBA" id="ARBA00004305"/>
    </source>
</evidence>
<dbReference type="InterPro" id="IPR045295">
    <property type="entry name" value="Complex1_LYR_SDHAF1_LYRM8"/>
</dbReference>
<dbReference type="CDD" id="cd20268">
    <property type="entry name" value="Complex1_LYR_SDHAF1_LYRM8"/>
    <property type="match status" value="1"/>
</dbReference>
<organism evidence="6 7">
    <name type="scientific">Dekkera bruxellensis</name>
    <name type="common">Brettanomyces custersii</name>
    <dbReference type="NCBI Taxonomy" id="5007"/>
    <lineage>
        <taxon>Eukaryota</taxon>
        <taxon>Fungi</taxon>
        <taxon>Dikarya</taxon>
        <taxon>Ascomycota</taxon>
        <taxon>Saccharomycotina</taxon>
        <taxon>Pichiomycetes</taxon>
        <taxon>Pichiales</taxon>
        <taxon>Pichiaceae</taxon>
        <taxon>Brettanomyces</taxon>
    </lineage>
</organism>
<dbReference type="Proteomes" id="UP000478008">
    <property type="component" value="Unassembled WGS sequence"/>
</dbReference>
<name>A0A7D9GXK4_DEKBR</name>
<reference evidence="6 7" key="1">
    <citation type="submission" date="2019-07" db="EMBL/GenBank/DDBJ databases">
        <authorList>
            <person name="Friedrich A."/>
            <person name="Schacherer J."/>
        </authorList>
    </citation>
    <scope>NUCLEOTIDE SEQUENCE [LARGE SCALE GENOMIC DNA]</scope>
</reference>
<keyword evidence="7" id="KW-1185">Reference proteome</keyword>
<dbReference type="InterPro" id="IPR008011">
    <property type="entry name" value="Complex1_LYR_dom"/>
</dbReference>
<protein>
    <submittedName>
        <fullName evidence="6">DEBR0S1_11518g1_1</fullName>
    </submittedName>
</protein>
<sequence>MPAARFSGLQKDVLRLYRECMRAAYAKPKENREHWVTFVHSQFNKYRNLPRRDFSTIEYLLRVGKKRYQMYKASDAKDVI</sequence>
<keyword evidence="3" id="KW-0143">Chaperone</keyword>
<evidence type="ECO:0000256" key="3">
    <source>
        <dbReference type="ARBA" id="ARBA00023186"/>
    </source>
</evidence>
<feature type="domain" description="Complex 1 LYR protein" evidence="5">
    <location>
        <begin position="12"/>
        <end position="70"/>
    </location>
</feature>
<dbReference type="Pfam" id="PF05347">
    <property type="entry name" value="Complex1_LYR"/>
    <property type="match status" value="1"/>
</dbReference>
<dbReference type="PANTHER" id="PTHR13675">
    <property type="entry name" value="LYR MOTIF-CONTAINING PROTEIN 2"/>
    <property type="match status" value="1"/>
</dbReference>
<evidence type="ECO:0000259" key="5">
    <source>
        <dbReference type="Pfam" id="PF05347"/>
    </source>
</evidence>
<proteinExistence type="inferred from homology"/>
<dbReference type="AlphaFoldDB" id="A0A7D9GXK4"/>
<dbReference type="PANTHER" id="PTHR13675:SF1">
    <property type="entry name" value="SUCCINATE DEHYDROGENASE ASSEMBLY FACTOR 1, MITOCHONDRIAL"/>
    <property type="match status" value="1"/>
</dbReference>
<evidence type="ECO:0000313" key="6">
    <source>
        <dbReference type="EMBL" id="VUG16242.1"/>
    </source>
</evidence>
<keyword evidence="2" id="KW-0496">Mitochondrion</keyword>
<accession>A0A7D9GXK4</accession>
<dbReference type="GO" id="GO:0034553">
    <property type="term" value="P:mitochondrial respiratory chain complex II assembly"/>
    <property type="evidence" value="ECO:0007669"/>
    <property type="project" value="InterPro"/>
</dbReference>
<gene>
    <name evidence="6" type="primary">SDH6</name>
    <name evidence="6" type="ORF">DEBR0S1_11518G</name>
</gene>
<comment type="similarity">
    <text evidence="4">Belongs to the complex I LYR family. SDHAF1 subfamily.</text>
</comment>
<dbReference type="EMBL" id="CABFWN010000001">
    <property type="protein sequence ID" value="VUG16242.1"/>
    <property type="molecule type" value="Genomic_DNA"/>
</dbReference>
<comment type="subcellular location">
    <subcellularLocation>
        <location evidence="1">Mitochondrion matrix</location>
    </subcellularLocation>
</comment>
<evidence type="ECO:0000256" key="4">
    <source>
        <dbReference type="ARBA" id="ARBA00025715"/>
    </source>
</evidence>
<dbReference type="GO" id="GO:0005759">
    <property type="term" value="C:mitochondrial matrix"/>
    <property type="evidence" value="ECO:0007669"/>
    <property type="project" value="UniProtKB-SubCell"/>
</dbReference>
<evidence type="ECO:0000256" key="2">
    <source>
        <dbReference type="ARBA" id="ARBA00023128"/>
    </source>
</evidence>